<sequence length="76" mass="8598">MYLTWCQRGQTGHLLRYGRRNKSMASKLWWIILTESSSSVVSPGTTQITKFSRLCGIRSQQMTEQSCHNCVLTSGA</sequence>
<reference evidence="1 2" key="1">
    <citation type="journal article" date="2007" name="Virology">
        <title>Sequence and annotation of the 314-kb MT325 and the 321-kb FR483 viruses that infect Chlorella Pbi.</title>
        <authorList>
            <person name="Fitzgerald L.A."/>
            <person name="Graves M.V."/>
            <person name="Li X."/>
            <person name="Feldblyum T."/>
            <person name="Hartigan J."/>
            <person name="Van Etten J.L."/>
        </authorList>
    </citation>
    <scope>NUCLEOTIDE SEQUENCE [LARGE SCALE GENOMIC DNA]</scope>
    <source>
        <strain evidence="1 2">MT325</strain>
    </source>
</reference>
<name>A7ITM6_PBCVM</name>
<evidence type="ECO:0000313" key="2">
    <source>
        <dbReference type="Proteomes" id="UP000246715"/>
    </source>
</evidence>
<organism evidence="1 2">
    <name type="scientific">Paramecium bursaria Chlorella virus MT325</name>
    <name type="common">PBCV-MT325</name>
    <dbReference type="NCBI Taxonomy" id="346932"/>
    <lineage>
        <taxon>Viruses</taxon>
        <taxon>Varidnaviria</taxon>
        <taxon>Bamfordvirae</taxon>
        <taxon>Nucleocytoviricota</taxon>
        <taxon>Megaviricetes</taxon>
        <taxon>Algavirales</taxon>
        <taxon>Phycodnaviridae</taxon>
        <taxon>Chlorovirus</taxon>
        <taxon>Chlorovirus conductrix</taxon>
        <taxon>Paramecium bursaria Chlorella virus A1</taxon>
    </lineage>
</organism>
<proteinExistence type="predicted"/>
<gene>
    <name evidence="1" type="primary">m146L</name>
    <name evidence="1" type="ORF">MT325_m146L</name>
</gene>
<protein>
    <submittedName>
        <fullName evidence="1">Uncharacterized protein m146L</fullName>
    </submittedName>
</protein>
<accession>A7ITM6</accession>
<dbReference type="EMBL" id="DQ491001">
    <property type="protein sequence ID" value="ABT13700.1"/>
    <property type="molecule type" value="Genomic_DNA"/>
</dbReference>
<organismHost>
    <name type="scientific">Paramecium bursaria</name>
    <dbReference type="NCBI Taxonomy" id="74790"/>
</organismHost>
<dbReference type="Proteomes" id="UP000246715">
    <property type="component" value="Segment"/>
</dbReference>
<evidence type="ECO:0000313" key="1">
    <source>
        <dbReference type="EMBL" id="ABT13700.1"/>
    </source>
</evidence>